<dbReference type="Proteomes" id="UP000649617">
    <property type="component" value="Unassembled WGS sequence"/>
</dbReference>
<feature type="region of interest" description="Disordered" evidence="1">
    <location>
        <begin position="67"/>
        <end position="118"/>
    </location>
</feature>
<sequence>MPFGDIPQDMFDRFKAVPVLDSLHVEEALTLVLGKKSVTKKNAGCKVIVLGLDKDSKKAASANAAATSECAECHKSSPAKGSGQGGADVKTEKSAPGKEKSKGNGKGGKGKSEPKLELKIAPDTKALPLLTQILARFLKEKSGGSKPHYFNRVVIRAGAKHGPSNMDIGNLSGLLPELWWAGGQETVPPGAPWWSDGESVGLAISEVKLRHEVRSMDPRIAGCFAFTKSDTAVACDVNFPFYIQASAFGAEDLRRMGTA</sequence>
<evidence type="ECO:0000256" key="1">
    <source>
        <dbReference type="SAM" id="MobiDB-lite"/>
    </source>
</evidence>
<protein>
    <submittedName>
        <fullName evidence="2">Uncharacterized protein</fullName>
    </submittedName>
</protein>
<gene>
    <name evidence="2" type="ORF">SPIL2461_LOCUS5733</name>
</gene>
<name>A0A812MTH7_SYMPI</name>
<accession>A0A812MTH7</accession>
<evidence type="ECO:0000313" key="3">
    <source>
        <dbReference type="Proteomes" id="UP000649617"/>
    </source>
</evidence>
<feature type="compositionally biased region" description="Basic and acidic residues" evidence="1">
    <location>
        <begin position="89"/>
        <end position="102"/>
    </location>
</feature>
<feature type="non-terminal residue" evidence="2">
    <location>
        <position position="1"/>
    </location>
</feature>
<comment type="caution">
    <text evidence="2">The sequence shown here is derived from an EMBL/GenBank/DDBJ whole genome shotgun (WGS) entry which is preliminary data.</text>
</comment>
<organism evidence="2 3">
    <name type="scientific">Symbiodinium pilosum</name>
    <name type="common">Dinoflagellate</name>
    <dbReference type="NCBI Taxonomy" id="2952"/>
    <lineage>
        <taxon>Eukaryota</taxon>
        <taxon>Sar</taxon>
        <taxon>Alveolata</taxon>
        <taxon>Dinophyceae</taxon>
        <taxon>Suessiales</taxon>
        <taxon>Symbiodiniaceae</taxon>
        <taxon>Symbiodinium</taxon>
    </lineage>
</organism>
<dbReference type="EMBL" id="CAJNIZ010008283">
    <property type="protein sequence ID" value="CAE7265855.1"/>
    <property type="molecule type" value="Genomic_DNA"/>
</dbReference>
<reference evidence="2" key="1">
    <citation type="submission" date="2021-02" db="EMBL/GenBank/DDBJ databases">
        <authorList>
            <person name="Dougan E. K."/>
            <person name="Rhodes N."/>
            <person name="Thang M."/>
            <person name="Chan C."/>
        </authorList>
    </citation>
    <scope>NUCLEOTIDE SEQUENCE</scope>
</reference>
<evidence type="ECO:0000313" key="2">
    <source>
        <dbReference type="EMBL" id="CAE7265855.1"/>
    </source>
</evidence>
<dbReference type="AlphaFoldDB" id="A0A812MTH7"/>
<proteinExistence type="predicted"/>
<keyword evidence="3" id="KW-1185">Reference proteome</keyword>